<evidence type="ECO:0000313" key="3">
    <source>
        <dbReference type="Proteomes" id="UP000664779"/>
    </source>
</evidence>
<evidence type="ECO:0000259" key="1">
    <source>
        <dbReference type="PROSITE" id="PS51186"/>
    </source>
</evidence>
<dbReference type="AlphaFoldDB" id="A0A939EJN5"/>
<evidence type="ECO:0000313" key="2">
    <source>
        <dbReference type="EMBL" id="MBO0343885.1"/>
    </source>
</evidence>
<gene>
    <name evidence="2" type="ORF">J0X15_01510</name>
</gene>
<feature type="domain" description="N-acetyltransferase" evidence="1">
    <location>
        <begin position="40"/>
        <end position="194"/>
    </location>
</feature>
<comment type="caution">
    <text evidence="2">The sequence shown here is derived from an EMBL/GenBank/DDBJ whole genome shotgun (WGS) entry which is preliminary data.</text>
</comment>
<dbReference type="GO" id="GO:0016747">
    <property type="term" value="F:acyltransferase activity, transferring groups other than amino-acyl groups"/>
    <property type="evidence" value="ECO:0007669"/>
    <property type="project" value="InterPro"/>
</dbReference>
<dbReference type="InterPro" id="IPR016181">
    <property type="entry name" value="Acyl_CoA_acyltransferase"/>
</dbReference>
<dbReference type="Gene3D" id="3.40.630.30">
    <property type="match status" value="1"/>
</dbReference>
<reference evidence="2" key="1">
    <citation type="submission" date="2021-03" db="EMBL/GenBank/DDBJ databases">
        <title>Roseibium sp. CAU 1637 isolated from Incheon.</title>
        <authorList>
            <person name="Kim W."/>
        </authorList>
    </citation>
    <scope>NUCLEOTIDE SEQUENCE</scope>
    <source>
        <strain evidence="2">CAU 1637</strain>
    </source>
</reference>
<dbReference type="SUPFAM" id="SSF55729">
    <property type="entry name" value="Acyl-CoA N-acyltransferases (Nat)"/>
    <property type="match status" value="1"/>
</dbReference>
<proteinExistence type="predicted"/>
<dbReference type="EMBL" id="JAFLNF010000001">
    <property type="protein sequence ID" value="MBO0343885.1"/>
    <property type="molecule type" value="Genomic_DNA"/>
</dbReference>
<name>A0A939EJN5_9HYPH</name>
<protein>
    <submittedName>
        <fullName evidence="2">GNAT family N-acetyltransferase</fullName>
    </submittedName>
</protein>
<dbReference type="PROSITE" id="PS51186">
    <property type="entry name" value="GNAT"/>
    <property type="match status" value="1"/>
</dbReference>
<dbReference type="CDD" id="cd04301">
    <property type="entry name" value="NAT_SF"/>
    <property type="match status" value="1"/>
</dbReference>
<dbReference type="InterPro" id="IPR000182">
    <property type="entry name" value="GNAT_dom"/>
</dbReference>
<dbReference type="Proteomes" id="UP000664779">
    <property type="component" value="Unassembled WGS sequence"/>
</dbReference>
<dbReference type="Pfam" id="PF00583">
    <property type="entry name" value="Acetyltransf_1"/>
    <property type="match status" value="1"/>
</dbReference>
<accession>A0A939EJN5</accession>
<organism evidence="2 3">
    <name type="scientific">Roseibium limicola</name>
    <dbReference type="NCBI Taxonomy" id="2816037"/>
    <lineage>
        <taxon>Bacteria</taxon>
        <taxon>Pseudomonadati</taxon>
        <taxon>Pseudomonadota</taxon>
        <taxon>Alphaproteobacteria</taxon>
        <taxon>Hyphomicrobiales</taxon>
        <taxon>Stappiaceae</taxon>
        <taxon>Roseibium</taxon>
    </lineage>
</organism>
<sequence length="201" mass="22752">MISLSLNGYTDIPNEKVAYVVTYLEMLEPPKVAAKPRGDITMERWDEVDIAAYRSLYREIGAEWLWFSRLQLSSEKLHTILDAPVTEIYSPVRDGRRLGILEINTAVDGEIEISFFGLVPDAIGDGLGRWLMMTGLEMAWSRPGIERVWLHTCTGDSPQAVHFYQACGFKPYKRAIEVVDDPRNDGLFSTETARHVPYLGV</sequence>
<keyword evidence="3" id="KW-1185">Reference proteome</keyword>